<evidence type="ECO:0000256" key="1">
    <source>
        <dbReference type="SAM" id="Phobius"/>
    </source>
</evidence>
<dbReference type="Proteomes" id="UP000076420">
    <property type="component" value="Unassembled WGS sequence"/>
</dbReference>
<evidence type="ECO:0000313" key="3">
    <source>
        <dbReference type="EnsemblMetazoa" id="BGLB037947-PB"/>
    </source>
</evidence>
<accession>A0A2C9M339</accession>
<dbReference type="AlphaFoldDB" id="A0A2C9M339"/>
<keyword evidence="2" id="KW-0732">Signal</keyword>
<name>A0A2C9M339_BIOGL</name>
<proteinExistence type="predicted"/>
<keyword evidence="1" id="KW-0812">Transmembrane</keyword>
<feature type="transmembrane region" description="Helical" evidence="1">
    <location>
        <begin position="432"/>
        <end position="454"/>
    </location>
</feature>
<evidence type="ECO:0000313" key="4">
    <source>
        <dbReference type="Proteomes" id="UP000076420"/>
    </source>
</evidence>
<dbReference type="OrthoDB" id="10296810at2759"/>
<keyword evidence="1" id="KW-0472">Membrane</keyword>
<feature type="signal peptide" evidence="2">
    <location>
        <begin position="1"/>
        <end position="18"/>
    </location>
</feature>
<keyword evidence="1" id="KW-1133">Transmembrane helix</keyword>
<reference evidence="3" key="1">
    <citation type="submission" date="2020-05" db="UniProtKB">
        <authorList>
            <consortium name="EnsemblMetazoa"/>
        </authorList>
    </citation>
    <scope>IDENTIFICATION</scope>
    <source>
        <strain evidence="3">BB02</strain>
    </source>
</reference>
<protein>
    <submittedName>
        <fullName evidence="3">Uncharacterized protein</fullName>
    </submittedName>
</protein>
<evidence type="ECO:0000256" key="2">
    <source>
        <dbReference type="SAM" id="SignalP"/>
    </source>
</evidence>
<dbReference type="EnsemblMetazoa" id="BGLB037947-RB">
    <property type="protein sequence ID" value="BGLB037947-PB"/>
    <property type="gene ID" value="BGLB037947"/>
</dbReference>
<gene>
    <name evidence="3" type="primary">106061404</name>
</gene>
<organism evidence="3 4">
    <name type="scientific">Biomphalaria glabrata</name>
    <name type="common">Bloodfluke planorb</name>
    <name type="synonym">Freshwater snail</name>
    <dbReference type="NCBI Taxonomy" id="6526"/>
    <lineage>
        <taxon>Eukaryota</taxon>
        <taxon>Metazoa</taxon>
        <taxon>Spiralia</taxon>
        <taxon>Lophotrochozoa</taxon>
        <taxon>Mollusca</taxon>
        <taxon>Gastropoda</taxon>
        <taxon>Heterobranchia</taxon>
        <taxon>Euthyneura</taxon>
        <taxon>Panpulmonata</taxon>
        <taxon>Hygrophila</taxon>
        <taxon>Lymnaeoidea</taxon>
        <taxon>Planorbidae</taxon>
        <taxon>Biomphalaria</taxon>
    </lineage>
</organism>
<dbReference type="VEuPathDB" id="VectorBase:BGLAX_041710"/>
<sequence length="475" mass="53696">MKVLLFCVYLCSADISVAQVSVIEMCRPAQENKAYNFDFIVQPSLFDLSEFQIMKDDVVVSIGDTDLHFIDYFKSIVQTGVFRGIDGTLSVKLTIHNVTRRDQGTWSTSYLHNGRMHLSQELNCYLKTFVIPKTVSCKNYVHGGRLDIQCIALGIFPEGICVVRLSNNRGSIKQQTTTEYRHEMMLEGNDSYFRSACLLSIDLSTFTQKDLDIDITMYPNVTNTLEDSNYGAVKSLHYKLITLQKMLPHYTVDVEASIPRDCLEIPINATHVLCAYGEIINTAPEEADVTVKQDLPLDNSVTDIITSTLISEGVLGSCEIHTDEDVFVTCTVKHKINQNVASQLMIQNGMDVEFLTAEETSTFLNSDSIADDQNIYQTYFIYRLPQALLNSDRTTLIVSLTTVEDWKTFMKNITLVHKSEKTTYQSHDSINLITFSSIIIVLSCLIGCSVFVFCKTFRKLNDDKDTQLYDEIVDI</sequence>
<dbReference type="KEGG" id="bgt:106061404"/>
<dbReference type="VEuPathDB" id="VectorBase:BGLB037947"/>
<feature type="chain" id="PRO_5013379246" evidence="2">
    <location>
        <begin position="19"/>
        <end position="475"/>
    </location>
</feature>